<protein>
    <submittedName>
        <fullName evidence="1">Uncharacterized protein</fullName>
    </submittedName>
</protein>
<dbReference type="Proteomes" id="UP000626786">
    <property type="component" value="Unassembled WGS sequence"/>
</dbReference>
<organism evidence="1 2">
    <name type="scientific">Sporosarcina quadrami</name>
    <dbReference type="NCBI Taxonomy" id="2762234"/>
    <lineage>
        <taxon>Bacteria</taxon>
        <taxon>Bacillati</taxon>
        <taxon>Bacillota</taxon>
        <taxon>Bacilli</taxon>
        <taxon>Bacillales</taxon>
        <taxon>Caryophanaceae</taxon>
        <taxon>Sporosarcina</taxon>
    </lineage>
</organism>
<evidence type="ECO:0000313" key="1">
    <source>
        <dbReference type="EMBL" id="MBD7985942.1"/>
    </source>
</evidence>
<gene>
    <name evidence="1" type="ORF">H9649_15325</name>
</gene>
<proteinExistence type="predicted"/>
<dbReference type="EMBL" id="JACSQN010000018">
    <property type="protein sequence ID" value="MBD7985942.1"/>
    <property type="molecule type" value="Genomic_DNA"/>
</dbReference>
<accession>A0ABR8UD24</accession>
<dbReference type="RefSeq" id="WP_191695771.1">
    <property type="nucleotide sequence ID" value="NZ_JACSQN010000018.1"/>
</dbReference>
<comment type="caution">
    <text evidence="1">The sequence shown here is derived from an EMBL/GenBank/DDBJ whole genome shotgun (WGS) entry which is preliminary data.</text>
</comment>
<name>A0ABR8UD24_9BACL</name>
<evidence type="ECO:0000313" key="2">
    <source>
        <dbReference type="Proteomes" id="UP000626786"/>
    </source>
</evidence>
<reference evidence="1 2" key="1">
    <citation type="submission" date="2020-08" db="EMBL/GenBank/DDBJ databases">
        <title>A Genomic Blueprint of the Chicken Gut Microbiome.</title>
        <authorList>
            <person name="Gilroy R."/>
            <person name="Ravi A."/>
            <person name="Getino M."/>
            <person name="Pursley I."/>
            <person name="Horton D.L."/>
            <person name="Alikhan N.-F."/>
            <person name="Baker D."/>
            <person name="Gharbi K."/>
            <person name="Hall N."/>
            <person name="Watson M."/>
            <person name="Adriaenssens E.M."/>
            <person name="Foster-Nyarko E."/>
            <person name="Jarju S."/>
            <person name="Secka A."/>
            <person name="Antonio M."/>
            <person name="Oren A."/>
            <person name="Chaudhuri R."/>
            <person name="La Ragione R.M."/>
            <person name="Hildebrand F."/>
            <person name="Pallen M.J."/>
        </authorList>
    </citation>
    <scope>NUCLEOTIDE SEQUENCE [LARGE SCALE GENOMIC DNA]</scope>
    <source>
        <strain evidence="1 2">Sa2YVA2</strain>
    </source>
</reference>
<keyword evidence="2" id="KW-1185">Reference proteome</keyword>
<sequence>MLDHFEEGELPEQNASLSNQPDLRDVLGSLSKEKLIEILVDLADEDHVLHKTLVFNYASVDRQVELDRCRELIDSITHKFLAKEGYISYRNVDDFADDLTRVLERVETIEDSLIAMEVAGLLLTEAVNSYQYADDSGGAIGDLVDQTMTIIQSIAEESTDVNVQKELLDKLIQLSKDKAFEGWIDYRIDVLSISTTFAEDDALRRRLIGELELWIDDSGNRYGHYSNERIYNLLYEMIQTHGTVAEARQFMHDKLDYPSFRERLLQIELDNDNYERVVELAMVGEKKDADCKGLVNRWKKWRYTAYKKMNSSKEQIILGRELVVDGEFDYYWDLKDLAADDFPSFYARLKNELETKNNRVYLQLIEAEEDMDAMLRYVRANPSHIEPFLKYLMDEHEEEAIHLFKIYIKEMADRTNNRSQYKGICQMLRRFKKVGGREVQIRLVEELQVQYKRRPAFIDELSKLL</sequence>